<evidence type="ECO:0000256" key="5">
    <source>
        <dbReference type="SAM" id="MobiDB-lite"/>
    </source>
</evidence>
<evidence type="ECO:0000256" key="3">
    <source>
        <dbReference type="ARBA" id="ARBA00023273"/>
    </source>
</evidence>
<dbReference type="EMBL" id="LVLJ01000053">
    <property type="protein sequence ID" value="OAE35860.1"/>
    <property type="molecule type" value="Genomic_DNA"/>
</dbReference>
<dbReference type="AlphaFoldDB" id="A0A176WRW5"/>
<dbReference type="Proteomes" id="UP000077202">
    <property type="component" value="Unassembled WGS sequence"/>
</dbReference>
<keyword evidence="2" id="KW-0969">Cilium</keyword>
<dbReference type="PANTHER" id="PTHR31183:SF1">
    <property type="entry name" value="CILIA- AND FLAGELLA-ASSOCIATED PROTEIN 53"/>
    <property type="match status" value="1"/>
</dbReference>
<sequence>MDQAKASYYRPKRLPANEDRIYKFRLYEDSLKERLQGVKEYQHIMRNAEFAHSFDAKRKFKETQAIVQTMQAHSEKSTITRKQKLAALLDGEESFLIDELKTVAMTLPERRAWLDARARALKANRMEEKDKYAEDMLFKAWRENNDDCRLHDSKMAVRRAVEGRKAQIQVLEKMKEDEEEKAKFFQKQIEREEAKQDARFYKEQAQKEATKQEAIQLLNEQRLLVEKLREEDKRTAKRQMAEMTQRWKEETEALKMEMDENKQLFRQRARHTQQYNEANKGMKQHNIDQEKAQDRDRLAKNLEKEAADQLAEEELKASHRREARDYAAHLRNMMNRQKADDLAADAVFKAKEDEEWDKREAVWKKNEDARQRLWCRVHEERQLQIAEMEANRKAMEAERRAEAEAHAAELRAMEEERQIRAMDERLVKQLQTKQELLEALESQIRGKKAQTIAVQEQKREEYEHTKKTEENYEENLKKVMAALPFPEPFYGRKTTQWYEP</sequence>
<keyword evidence="4" id="KW-0175">Coiled coil</keyword>
<organism evidence="6 7">
    <name type="scientific">Marchantia polymorpha subsp. ruderalis</name>
    <dbReference type="NCBI Taxonomy" id="1480154"/>
    <lineage>
        <taxon>Eukaryota</taxon>
        <taxon>Viridiplantae</taxon>
        <taxon>Streptophyta</taxon>
        <taxon>Embryophyta</taxon>
        <taxon>Marchantiophyta</taxon>
        <taxon>Marchantiopsida</taxon>
        <taxon>Marchantiidae</taxon>
        <taxon>Marchantiales</taxon>
        <taxon>Marchantiaceae</taxon>
        <taxon>Marchantia</taxon>
    </lineage>
</organism>
<name>A0A176WRW5_MARPO</name>
<accession>A0A176WRW5</accession>
<dbReference type="PANTHER" id="PTHR31183">
    <property type="entry name" value="TRICHOPLEIN KERATIN FILAMENT-BINDING PROTEIN FAMILY MEMBER"/>
    <property type="match status" value="1"/>
</dbReference>
<keyword evidence="3" id="KW-0966">Cell projection</keyword>
<gene>
    <name evidence="6" type="ORF">AXG93_4346s1050</name>
</gene>
<evidence type="ECO:0000256" key="2">
    <source>
        <dbReference type="ARBA" id="ARBA00023069"/>
    </source>
</evidence>
<evidence type="ECO:0000313" key="7">
    <source>
        <dbReference type="Proteomes" id="UP000077202"/>
    </source>
</evidence>
<reference evidence="6" key="1">
    <citation type="submission" date="2016-03" db="EMBL/GenBank/DDBJ databases">
        <title>Mechanisms controlling the formation of the plant cell surface in tip-growing cells are functionally conserved among land plants.</title>
        <authorList>
            <person name="Honkanen S."/>
            <person name="Jones V.A."/>
            <person name="Morieri G."/>
            <person name="Champion C."/>
            <person name="Hetherington A.J."/>
            <person name="Kelly S."/>
            <person name="Saint-Marcoux D."/>
            <person name="Proust H."/>
            <person name="Prescott H."/>
            <person name="Dolan L."/>
        </authorList>
    </citation>
    <scope>NUCLEOTIDE SEQUENCE [LARGE SCALE GENOMIC DNA]</scope>
    <source>
        <tissue evidence="6">Whole gametophyte</tissue>
    </source>
</reference>
<feature type="region of interest" description="Disordered" evidence="5">
    <location>
        <begin position="447"/>
        <end position="469"/>
    </location>
</feature>
<comment type="caution">
    <text evidence="6">The sequence shown here is derived from an EMBL/GenBank/DDBJ whole genome shotgun (WGS) entry which is preliminary data.</text>
</comment>
<evidence type="ECO:0000313" key="6">
    <source>
        <dbReference type="EMBL" id="OAE35860.1"/>
    </source>
</evidence>
<feature type="compositionally biased region" description="Basic and acidic residues" evidence="5">
    <location>
        <begin position="456"/>
        <end position="469"/>
    </location>
</feature>
<evidence type="ECO:0008006" key="8">
    <source>
        <dbReference type="Google" id="ProtNLM"/>
    </source>
</evidence>
<evidence type="ECO:0000256" key="4">
    <source>
        <dbReference type="SAM" id="Coils"/>
    </source>
</evidence>
<feature type="coiled-coil region" evidence="4">
    <location>
        <begin position="161"/>
        <end position="231"/>
    </location>
</feature>
<dbReference type="InterPro" id="IPR043596">
    <property type="entry name" value="CFAP53/TCHP"/>
</dbReference>
<proteinExistence type="predicted"/>
<comment type="subcellular location">
    <subcellularLocation>
        <location evidence="1">Cell projection</location>
        <location evidence="1">Cilium</location>
    </subcellularLocation>
</comment>
<keyword evidence="7" id="KW-1185">Reference proteome</keyword>
<protein>
    <recommendedName>
        <fullName evidence="8">Trichohyalin-plectin-homology domain-containing protein</fullName>
    </recommendedName>
</protein>
<dbReference type="GO" id="GO:0005929">
    <property type="term" value="C:cilium"/>
    <property type="evidence" value="ECO:0007669"/>
    <property type="project" value="UniProtKB-SubCell"/>
</dbReference>
<evidence type="ECO:0000256" key="1">
    <source>
        <dbReference type="ARBA" id="ARBA00004138"/>
    </source>
</evidence>